<evidence type="ECO:0000313" key="2">
    <source>
        <dbReference type="Proteomes" id="UP001199816"/>
    </source>
</evidence>
<gene>
    <name evidence="1" type="ORF">LQ567_03375</name>
</gene>
<dbReference type="Proteomes" id="UP001199816">
    <property type="component" value="Unassembled WGS sequence"/>
</dbReference>
<accession>A0ABS8PL15</accession>
<evidence type="ECO:0000313" key="1">
    <source>
        <dbReference type="EMBL" id="MCD2421788.1"/>
    </source>
</evidence>
<evidence type="ECO:0008006" key="3">
    <source>
        <dbReference type="Google" id="ProtNLM"/>
    </source>
</evidence>
<dbReference type="Gene3D" id="2.180.10.10">
    <property type="entry name" value="RHS repeat-associated core"/>
    <property type="match status" value="1"/>
</dbReference>
<sequence length="303" mass="35868">MKNYKLLLILILLYVKTFSQENSLKEYYIVDSSILKNRVKLQMDTLKDPPKQNEVTEFDTLGRRIYSYRTNSEIKYKYEYKNSADTVLCFLSIISGKNPDGRLIEIQKYVYNQQGKILLRTNCYQNSNHISAQLTRFYYDSLNKMTAKHFYYAHNFSKTLDEHYSTNASDYELNSAENYFYDNKGRMVSVKQMTGPKDERFTESLQYDERGRVKTIARFQKYGAMGELRLMNIHQRTKYVYTDSSWTKYEFVFSGDKVKKDEAGQYHPTIEKVLTPGGLISKEYLGGGKDKTLRRKYVYIYFE</sequence>
<keyword evidence="2" id="KW-1185">Reference proteome</keyword>
<name>A0ABS8PL15_9BACT</name>
<proteinExistence type="predicted"/>
<dbReference type="RefSeq" id="WP_231002690.1">
    <property type="nucleotide sequence ID" value="NZ_JAJNEC010000003.1"/>
</dbReference>
<comment type="caution">
    <text evidence="1">The sequence shown here is derived from an EMBL/GenBank/DDBJ whole genome shotgun (WGS) entry which is preliminary data.</text>
</comment>
<reference evidence="1 2" key="1">
    <citation type="submission" date="2021-11" db="EMBL/GenBank/DDBJ databases">
        <title>Genomic of Niabella pedocola.</title>
        <authorList>
            <person name="Wu T."/>
        </authorList>
    </citation>
    <scope>NUCLEOTIDE SEQUENCE [LARGE SCALE GENOMIC DNA]</scope>
    <source>
        <strain evidence="1 2">JCM 31011</strain>
    </source>
</reference>
<dbReference type="EMBL" id="JAJNEC010000003">
    <property type="protein sequence ID" value="MCD2421788.1"/>
    <property type="molecule type" value="Genomic_DNA"/>
</dbReference>
<organism evidence="1 2">
    <name type="scientific">Niabella pedocola</name>
    <dbReference type="NCBI Taxonomy" id="1752077"/>
    <lineage>
        <taxon>Bacteria</taxon>
        <taxon>Pseudomonadati</taxon>
        <taxon>Bacteroidota</taxon>
        <taxon>Chitinophagia</taxon>
        <taxon>Chitinophagales</taxon>
        <taxon>Chitinophagaceae</taxon>
        <taxon>Niabella</taxon>
    </lineage>
</organism>
<protein>
    <recommendedName>
        <fullName evidence="3">Sugar-binding protein</fullName>
    </recommendedName>
</protein>